<feature type="transmembrane region" description="Helical" evidence="13">
    <location>
        <begin position="415"/>
        <end position="440"/>
    </location>
</feature>
<name>A0A7G9FQL5_9FIRM</name>
<evidence type="ECO:0000256" key="7">
    <source>
        <dbReference type="ARBA" id="ARBA00022475"/>
    </source>
</evidence>
<feature type="transmembrane region" description="Helical" evidence="13">
    <location>
        <begin position="65"/>
        <end position="87"/>
    </location>
</feature>
<dbReference type="InterPro" id="IPR048279">
    <property type="entry name" value="MdtK-like"/>
</dbReference>
<feature type="transmembrane region" description="Helical" evidence="13">
    <location>
        <begin position="206"/>
        <end position="230"/>
    </location>
</feature>
<comment type="subcellular location">
    <subcellularLocation>
        <location evidence="2">Cell membrane</location>
        <topology evidence="2">Multi-pass membrane protein</topology>
    </subcellularLocation>
</comment>
<dbReference type="EMBL" id="CP060632">
    <property type="protein sequence ID" value="QNM00847.1"/>
    <property type="molecule type" value="Genomic_DNA"/>
</dbReference>
<dbReference type="PANTHER" id="PTHR43298">
    <property type="entry name" value="MULTIDRUG RESISTANCE PROTEIN NORM-RELATED"/>
    <property type="match status" value="1"/>
</dbReference>
<evidence type="ECO:0000256" key="9">
    <source>
        <dbReference type="ARBA" id="ARBA00022989"/>
    </source>
</evidence>
<proteinExistence type="inferred from homology"/>
<dbReference type="GO" id="GO:0015297">
    <property type="term" value="F:antiporter activity"/>
    <property type="evidence" value="ECO:0007669"/>
    <property type="project" value="UniProtKB-KW"/>
</dbReference>
<dbReference type="RefSeq" id="WP_117780202.1">
    <property type="nucleotide sequence ID" value="NZ_CP060632.1"/>
</dbReference>
<keyword evidence="9 13" id="KW-1133">Transmembrane helix</keyword>
<dbReference type="PANTHER" id="PTHR43298:SF2">
    <property type="entry name" value="FMN_FAD EXPORTER YEEO-RELATED"/>
    <property type="match status" value="1"/>
</dbReference>
<keyword evidence="15" id="KW-1185">Reference proteome</keyword>
<dbReference type="Proteomes" id="UP000515819">
    <property type="component" value="Chromosome"/>
</dbReference>
<dbReference type="PIRSF" id="PIRSF006603">
    <property type="entry name" value="DinF"/>
    <property type="match status" value="1"/>
</dbReference>
<feature type="transmembrane region" description="Helical" evidence="13">
    <location>
        <begin position="302"/>
        <end position="322"/>
    </location>
</feature>
<evidence type="ECO:0000256" key="11">
    <source>
        <dbReference type="ARBA" id="ARBA00023136"/>
    </source>
</evidence>
<evidence type="ECO:0000313" key="14">
    <source>
        <dbReference type="EMBL" id="QNM00847.1"/>
    </source>
</evidence>
<feature type="transmembrane region" description="Helical" evidence="13">
    <location>
        <begin position="372"/>
        <end position="395"/>
    </location>
</feature>
<keyword evidence="11 13" id="KW-0472">Membrane</keyword>
<keyword evidence="6" id="KW-0050">Antiport</keyword>
<evidence type="ECO:0000256" key="10">
    <source>
        <dbReference type="ARBA" id="ARBA00023065"/>
    </source>
</evidence>
<evidence type="ECO:0000256" key="2">
    <source>
        <dbReference type="ARBA" id="ARBA00004651"/>
    </source>
</evidence>
<comment type="function">
    <text evidence="1">Multidrug efflux pump.</text>
</comment>
<evidence type="ECO:0000313" key="15">
    <source>
        <dbReference type="Proteomes" id="UP000515819"/>
    </source>
</evidence>
<dbReference type="InterPro" id="IPR050222">
    <property type="entry name" value="MATE_MdtK"/>
</dbReference>
<gene>
    <name evidence="14" type="ORF">H9Q76_06120</name>
</gene>
<keyword evidence="10" id="KW-0406">Ion transport</keyword>
<dbReference type="KEGG" id="wcp:H9Q76_06120"/>
<evidence type="ECO:0000256" key="4">
    <source>
        <dbReference type="ARBA" id="ARBA00020268"/>
    </source>
</evidence>
<evidence type="ECO:0000256" key="5">
    <source>
        <dbReference type="ARBA" id="ARBA00022448"/>
    </source>
</evidence>
<keyword evidence="7" id="KW-1003">Cell membrane</keyword>
<dbReference type="GO" id="GO:0006811">
    <property type="term" value="P:monoatomic ion transport"/>
    <property type="evidence" value="ECO:0007669"/>
    <property type="project" value="UniProtKB-KW"/>
</dbReference>
<sequence length="465" mass="51066">MNTKRSFQIKKFIGDRAFYKRYLMLALPMILQNAITNLVSFLDNIMVGQLGTEQMSGVAIVNQLIFVYNLAIFGAASAASIFGAQYFGKGNHEGHMYSFRFKLYATMFVTILAITLFITNGENLISLYLTDTAGTGATDVALRYGKQYLSIMLIGLVPFAVTQSYATNIKETGQTFVPMVASFVAVGSNAVLDYLLIFGIGPFPKLGVMGAALATILARYIEAAIIVIWAHSHKEKNKYLAGAYRGFGMPMGEFKAILIKGFPLMLNELLWAAGMTAVTQCYSVRGLEVVAGLNIATTITNLFNIVYIQLGACISIIVGQYLGAGELEQAKDADNKMIVFSVFCCILVAAVMFVVGRFFPHIYNTTDEIKKLATAFMSISALLMPICSMSHTFYFTLRSGGKTLVTFLFDSVFTWVIVVPCAYVLAHFTGLGIVSVYFFVQATELIKATIGFFMVKSDVWLVQMV</sequence>
<feature type="transmembrane region" description="Helical" evidence="13">
    <location>
        <begin position="179"/>
        <end position="200"/>
    </location>
</feature>
<organism evidence="14 15">
    <name type="scientific">Wujia chipingensis</name>
    <dbReference type="NCBI Taxonomy" id="2763670"/>
    <lineage>
        <taxon>Bacteria</taxon>
        <taxon>Bacillati</taxon>
        <taxon>Bacillota</taxon>
        <taxon>Clostridia</taxon>
        <taxon>Lachnospirales</taxon>
        <taxon>Lachnospiraceae</taxon>
        <taxon>Wujia</taxon>
    </lineage>
</organism>
<feature type="transmembrane region" description="Helical" evidence="13">
    <location>
        <begin position="337"/>
        <end position="360"/>
    </location>
</feature>
<dbReference type="GO" id="GO:0042910">
    <property type="term" value="F:xenobiotic transmembrane transporter activity"/>
    <property type="evidence" value="ECO:0007669"/>
    <property type="project" value="InterPro"/>
</dbReference>
<evidence type="ECO:0000256" key="3">
    <source>
        <dbReference type="ARBA" id="ARBA00010199"/>
    </source>
</evidence>
<dbReference type="InterPro" id="IPR002528">
    <property type="entry name" value="MATE_fam"/>
</dbReference>
<evidence type="ECO:0000256" key="1">
    <source>
        <dbReference type="ARBA" id="ARBA00003408"/>
    </source>
</evidence>
<protein>
    <recommendedName>
        <fullName evidence="4">Probable multidrug resistance protein NorM</fullName>
    </recommendedName>
    <alternativeName>
        <fullName evidence="12">Multidrug-efflux transporter</fullName>
    </alternativeName>
</protein>
<evidence type="ECO:0000256" key="6">
    <source>
        <dbReference type="ARBA" id="ARBA00022449"/>
    </source>
</evidence>
<evidence type="ECO:0000256" key="13">
    <source>
        <dbReference type="SAM" id="Phobius"/>
    </source>
</evidence>
<comment type="similarity">
    <text evidence="3">Belongs to the multi antimicrobial extrusion (MATE) (TC 2.A.66.1) family.</text>
</comment>
<keyword evidence="5" id="KW-0813">Transport</keyword>
<evidence type="ECO:0000256" key="12">
    <source>
        <dbReference type="ARBA" id="ARBA00031636"/>
    </source>
</evidence>
<evidence type="ECO:0000256" key="8">
    <source>
        <dbReference type="ARBA" id="ARBA00022692"/>
    </source>
</evidence>
<feature type="transmembrane region" description="Helical" evidence="13">
    <location>
        <begin position="148"/>
        <end position="167"/>
    </location>
</feature>
<dbReference type="Pfam" id="PF01554">
    <property type="entry name" value="MatE"/>
    <property type="match status" value="2"/>
</dbReference>
<dbReference type="GO" id="GO:0005886">
    <property type="term" value="C:plasma membrane"/>
    <property type="evidence" value="ECO:0007669"/>
    <property type="project" value="UniProtKB-SubCell"/>
</dbReference>
<feature type="transmembrane region" description="Helical" evidence="13">
    <location>
        <begin position="21"/>
        <end position="42"/>
    </location>
</feature>
<accession>A0A7G9FQL5</accession>
<dbReference type="NCBIfam" id="TIGR00797">
    <property type="entry name" value="matE"/>
    <property type="match status" value="1"/>
</dbReference>
<feature type="transmembrane region" description="Helical" evidence="13">
    <location>
        <begin position="99"/>
        <end position="119"/>
    </location>
</feature>
<reference evidence="14 15" key="1">
    <citation type="submission" date="2020-08" db="EMBL/GenBank/DDBJ databases">
        <authorList>
            <person name="Liu C."/>
            <person name="Sun Q."/>
        </authorList>
    </citation>
    <scope>NUCLEOTIDE SEQUENCE [LARGE SCALE GENOMIC DNA]</scope>
    <source>
        <strain evidence="14 15">NSJ-4</strain>
    </source>
</reference>
<keyword evidence="8 13" id="KW-0812">Transmembrane</keyword>
<dbReference type="AlphaFoldDB" id="A0A7G9FQL5"/>